<dbReference type="GO" id="GO:0008757">
    <property type="term" value="F:S-adenosylmethionine-dependent methyltransferase activity"/>
    <property type="evidence" value="ECO:0007669"/>
    <property type="project" value="InterPro"/>
</dbReference>
<evidence type="ECO:0000256" key="3">
    <source>
        <dbReference type="ARBA" id="ARBA00012327"/>
    </source>
</evidence>
<dbReference type="HAMAP" id="MF_00835">
    <property type="entry name" value="BioC"/>
    <property type="match status" value="1"/>
</dbReference>
<evidence type="ECO:0000256" key="2">
    <source>
        <dbReference type="ARBA" id="ARBA00004746"/>
    </source>
</evidence>
<dbReference type="Pfam" id="PF08241">
    <property type="entry name" value="Methyltransf_11"/>
    <property type="match status" value="1"/>
</dbReference>
<comment type="function">
    <text evidence="8">Converts the free carboxyl group of a malonyl-thioester to its methyl ester by transfer of a methyl group from S-adenosyl-L-methionine (SAM). It allows to synthesize pimeloyl-ACP via the fatty acid synthetic pathway.</text>
</comment>
<comment type="caution">
    <text evidence="10">The sequence shown here is derived from an EMBL/GenBank/DDBJ whole genome shotgun (WGS) entry which is preliminary data.</text>
</comment>
<keyword evidence="5 8" id="KW-0808">Transferase</keyword>
<dbReference type="OrthoDB" id="9760689at2"/>
<dbReference type="InterPro" id="IPR011814">
    <property type="entry name" value="BioC"/>
</dbReference>
<feature type="domain" description="Methyltransferase type 11" evidence="9">
    <location>
        <begin position="54"/>
        <end position="144"/>
    </location>
</feature>
<organism evidence="10 11">
    <name type="scientific">Aliidiomarina halalkaliphila</name>
    <dbReference type="NCBI Taxonomy" id="2593535"/>
    <lineage>
        <taxon>Bacteria</taxon>
        <taxon>Pseudomonadati</taxon>
        <taxon>Pseudomonadota</taxon>
        <taxon>Gammaproteobacteria</taxon>
        <taxon>Alteromonadales</taxon>
        <taxon>Idiomarinaceae</taxon>
        <taxon>Aliidiomarina</taxon>
    </lineage>
</organism>
<dbReference type="PANTHER" id="PTHR43861:SF1">
    <property type="entry name" value="TRANS-ACONITATE 2-METHYLTRANSFERASE"/>
    <property type="match status" value="1"/>
</dbReference>
<comment type="catalytic activity">
    <reaction evidence="1 8">
        <text>malonyl-[ACP] + S-adenosyl-L-methionine = malonyl-[ACP] methyl ester + S-adenosyl-L-homocysteine</text>
        <dbReference type="Rhea" id="RHEA:17105"/>
        <dbReference type="Rhea" id="RHEA-COMP:9623"/>
        <dbReference type="Rhea" id="RHEA-COMP:9954"/>
        <dbReference type="ChEBI" id="CHEBI:57856"/>
        <dbReference type="ChEBI" id="CHEBI:59789"/>
        <dbReference type="ChEBI" id="CHEBI:78449"/>
        <dbReference type="ChEBI" id="CHEBI:78845"/>
        <dbReference type="EC" id="2.1.1.197"/>
    </reaction>
</comment>
<dbReference type="Gene3D" id="3.40.50.150">
    <property type="entry name" value="Vaccinia Virus protein VP39"/>
    <property type="match status" value="1"/>
</dbReference>
<dbReference type="PANTHER" id="PTHR43861">
    <property type="entry name" value="TRANS-ACONITATE 2-METHYLTRANSFERASE-RELATED"/>
    <property type="match status" value="1"/>
</dbReference>
<evidence type="ECO:0000313" key="11">
    <source>
        <dbReference type="Proteomes" id="UP000320359"/>
    </source>
</evidence>
<evidence type="ECO:0000256" key="7">
    <source>
        <dbReference type="ARBA" id="ARBA00022756"/>
    </source>
</evidence>
<dbReference type="RefSeq" id="WP_143234201.1">
    <property type="nucleotide sequence ID" value="NZ_VJWL01000001.1"/>
</dbReference>
<evidence type="ECO:0000313" key="10">
    <source>
        <dbReference type="EMBL" id="TRW49780.1"/>
    </source>
</evidence>
<comment type="pathway">
    <text evidence="2 8">Cofactor biosynthesis; biotin biosynthesis.</text>
</comment>
<proteinExistence type="inferred from homology"/>
<keyword evidence="6 8" id="KW-0949">S-adenosyl-L-methionine</keyword>
<dbReference type="GO" id="GO:0102130">
    <property type="term" value="F:malonyl-CoA methyltransferase activity"/>
    <property type="evidence" value="ECO:0007669"/>
    <property type="project" value="UniProtKB-EC"/>
</dbReference>
<accession>A0A552X419</accession>
<sequence length="279" mass="30675">MRPVLYDKSEVAAHFGRAAQRYTQLADVQRYAGQVLLNMLHSHSTSNAQETVMDLGCGPGIFTAELSKLAPIYTGVDISAAMLAQAQKMNPKQRFVLGDMEDLPFPQDTMSLIYSNLAVQWANSLSRLCAETWRTLRPGGCFAFSTVLPNSLMPLAQLRGAYALSGAHGNNESVESLGSAAHVGINEHRSFQEWCTALKEVGFTLGYAEQRKVTGYFPNVSALIRSISGIGADYQALPQRELSRSELIYLQKAYAPYRTHAGLPLDYSVGFFIAHKSMQ</sequence>
<evidence type="ECO:0000256" key="5">
    <source>
        <dbReference type="ARBA" id="ARBA00022679"/>
    </source>
</evidence>
<keyword evidence="4 8" id="KW-0489">Methyltransferase</keyword>
<evidence type="ECO:0000256" key="4">
    <source>
        <dbReference type="ARBA" id="ARBA00022603"/>
    </source>
</evidence>
<dbReference type="InterPro" id="IPR029063">
    <property type="entry name" value="SAM-dependent_MTases_sf"/>
</dbReference>
<dbReference type="SUPFAM" id="SSF53335">
    <property type="entry name" value="S-adenosyl-L-methionine-dependent methyltransferases"/>
    <property type="match status" value="1"/>
</dbReference>
<reference evidence="10 11" key="1">
    <citation type="submission" date="2019-07" db="EMBL/GenBank/DDBJ databases">
        <authorList>
            <person name="Yang M."/>
            <person name="Zhao D."/>
            <person name="Xiang H."/>
        </authorList>
    </citation>
    <scope>NUCLEOTIDE SEQUENCE [LARGE SCALE GENOMIC DNA]</scope>
    <source>
        <strain evidence="10 11">IM1326</strain>
    </source>
</reference>
<dbReference type="EC" id="2.1.1.197" evidence="3 8"/>
<dbReference type="GO" id="GO:0009102">
    <property type="term" value="P:biotin biosynthetic process"/>
    <property type="evidence" value="ECO:0007669"/>
    <property type="project" value="UniProtKB-UniRule"/>
</dbReference>
<dbReference type="UniPathway" id="UPA00078"/>
<keyword evidence="7 8" id="KW-0093">Biotin biosynthesis</keyword>
<gene>
    <name evidence="8" type="primary">bioC</name>
    <name evidence="10" type="ORF">FM042_02675</name>
</gene>
<evidence type="ECO:0000256" key="6">
    <source>
        <dbReference type="ARBA" id="ARBA00022691"/>
    </source>
</evidence>
<dbReference type="InterPro" id="IPR013216">
    <property type="entry name" value="Methyltransf_11"/>
</dbReference>
<evidence type="ECO:0000256" key="1">
    <source>
        <dbReference type="ARBA" id="ARBA00000852"/>
    </source>
</evidence>
<dbReference type="GO" id="GO:0032259">
    <property type="term" value="P:methylation"/>
    <property type="evidence" value="ECO:0007669"/>
    <property type="project" value="UniProtKB-KW"/>
</dbReference>
<dbReference type="Proteomes" id="UP000320359">
    <property type="component" value="Unassembled WGS sequence"/>
</dbReference>
<dbReference type="EMBL" id="VJWL01000001">
    <property type="protein sequence ID" value="TRW49780.1"/>
    <property type="molecule type" value="Genomic_DNA"/>
</dbReference>
<keyword evidence="11" id="KW-1185">Reference proteome</keyword>
<dbReference type="AlphaFoldDB" id="A0A552X419"/>
<protein>
    <recommendedName>
        <fullName evidence="3 8">Malonyl-[acyl-carrier protein] O-methyltransferase</fullName>
        <shortName evidence="8">Malonyl-ACP O-methyltransferase</shortName>
        <ecNumber evidence="3 8">2.1.1.197</ecNumber>
    </recommendedName>
    <alternativeName>
        <fullName evidence="8">Biotin synthesis protein BioC</fullName>
    </alternativeName>
</protein>
<evidence type="ECO:0000256" key="8">
    <source>
        <dbReference type="HAMAP-Rule" id="MF_00835"/>
    </source>
</evidence>
<dbReference type="CDD" id="cd02440">
    <property type="entry name" value="AdoMet_MTases"/>
    <property type="match status" value="1"/>
</dbReference>
<evidence type="ECO:0000259" key="9">
    <source>
        <dbReference type="Pfam" id="PF08241"/>
    </source>
</evidence>
<dbReference type="GO" id="GO:0010340">
    <property type="term" value="F:carboxyl-O-methyltransferase activity"/>
    <property type="evidence" value="ECO:0007669"/>
    <property type="project" value="UniProtKB-UniRule"/>
</dbReference>
<comment type="similarity">
    <text evidence="8">Belongs to the methyltransferase superfamily.</text>
</comment>
<name>A0A552X419_9GAMM</name>